<evidence type="ECO:0000313" key="3">
    <source>
        <dbReference type="Proteomes" id="UP001470230"/>
    </source>
</evidence>
<accession>A0ABR2GKG6</accession>
<name>A0ABR2GKG6_9EUKA</name>
<protein>
    <recommendedName>
        <fullName evidence="1">E2F/DP family winged-helix DNA-binding domain-containing protein</fullName>
    </recommendedName>
</protein>
<dbReference type="Proteomes" id="UP001470230">
    <property type="component" value="Unassembled WGS sequence"/>
</dbReference>
<dbReference type="SMART" id="SM01372">
    <property type="entry name" value="E2F_TDP"/>
    <property type="match status" value="1"/>
</dbReference>
<keyword evidence="3" id="KW-1185">Reference proteome</keyword>
<proteinExistence type="predicted"/>
<gene>
    <name evidence="2" type="ORF">M9Y10_040654</name>
</gene>
<comment type="caution">
    <text evidence="2">The sequence shown here is derived from an EMBL/GenBank/DDBJ whole genome shotgun (WGS) entry which is preliminary data.</text>
</comment>
<sequence length="327" mass="37654">MDRPAIYSFEISSPCEFVQPPCSIVCSDPFNEPMSHQQFLCQQDFLSSSPNMIYINGDYYFKNIISFNAPCSSSPSFIGAHPKYDLDIKPSFLFQEKVCKHIKCSSEKSVLNPSLIPKKEKAKKTSITETLNMKDAVQEMERKIGQKLSLNYFCEKFNIKRRVLFDFLSIMNGLHICTRYSNEEFQWNGTKLDYTLLSKIKKNSKQDNRPIRQIFICNDKIGLNFVCFNLISLFIYLNCSVLDLKKVAKLFAPSGPALRTMLRKMYTISSSLETIGFISRTGKPAEIKLSEIFFKSTANDVAISSLLNSYNEDEIIYDRRRKEFDSL</sequence>
<organism evidence="2 3">
    <name type="scientific">Tritrichomonas musculus</name>
    <dbReference type="NCBI Taxonomy" id="1915356"/>
    <lineage>
        <taxon>Eukaryota</taxon>
        <taxon>Metamonada</taxon>
        <taxon>Parabasalia</taxon>
        <taxon>Tritrichomonadida</taxon>
        <taxon>Tritrichomonadidae</taxon>
        <taxon>Tritrichomonas</taxon>
    </lineage>
</organism>
<evidence type="ECO:0000313" key="2">
    <source>
        <dbReference type="EMBL" id="KAK8833720.1"/>
    </source>
</evidence>
<dbReference type="InterPro" id="IPR003316">
    <property type="entry name" value="E2F_WHTH_DNA-bd_dom"/>
</dbReference>
<reference evidence="2 3" key="1">
    <citation type="submission" date="2024-04" db="EMBL/GenBank/DDBJ databases">
        <title>Tritrichomonas musculus Genome.</title>
        <authorList>
            <person name="Alves-Ferreira E."/>
            <person name="Grigg M."/>
            <person name="Lorenzi H."/>
            <person name="Galac M."/>
        </authorList>
    </citation>
    <scope>NUCLEOTIDE SEQUENCE [LARGE SCALE GENOMIC DNA]</scope>
    <source>
        <strain evidence="2 3">EAF2021</strain>
    </source>
</reference>
<dbReference type="EMBL" id="JAPFFF010000686">
    <property type="protein sequence ID" value="KAK8833720.1"/>
    <property type="molecule type" value="Genomic_DNA"/>
</dbReference>
<evidence type="ECO:0000259" key="1">
    <source>
        <dbReference type="SMART" id="SM01372"/>
    </source>
</evidence>
<feature type="domain" description="E2F/DP family winged-helix DNA-binding" evidence="1">
    <location>
        <begin position="122"/>
        <end position="189"/>
    </location>
</feature>